<dbReference type="InterPro" id="IPR012337">
    <property type="entry name" value="RNaseH-like_sf"/>
</dbReference>
<proteinExistence type="predicted"/>
<organism evidence="2 3">
    <name type="scientific">Corynebacterium atypicum</name>
    <dbReference type="NCBI Taxonomy" id="191610"/>
    <lineage>
        <taxon>Bacteria</taxon>
        <taxon>Bacillati</taxon>
        <taxon>Actinomycetota</taxon>
        <taxon>Actinomycetes</taxon>
        <taxon>Mycobacteriales</taxon>
        <taxon>Corynebacteriaceae</taxon>
        <taxon>Corynebacterium</taxon>
    </lineage>
</organism>
<dbReference type="PANTHER" id="PTHR30231">
    <property type="entry name" value="DNA POLYMERASE III SUBUNIT EPSILON"/>
    <property type="match status" value="1"/>
</dbReference>
<dbReference type="InterPro" id="IPR013520">
    <property type="entry name" value="Ribonucl_H"/>
</dbReference>
<dbReference type="EMBL" id="CP008944">
    <property type="protein sequence ID" value="AIG64388.1"/>
    <property type="molecule type" value="Genomic_DNA"/>
</dbReference>
<dbReference type="CDD" id="cd06130">
    <property type="entry name" value="DNA_pol_III_epsilon_like"/>
    <property type="match status" value="1"/>
</dbReference>
<keyword evidence="3" id="KW-1185">Reference proteome</keyword>
<accession>A0ABN4DD92</accession>
<sequence>MGKFHRLLRALADAGDADVARTTRRSNGSRLVPTPQRLQSKAFVAVDFETANRVSRASACQIALVKVNRGRVVDRFDSLIKPPAGVNKFEFTYLHGIGPGHVARAPQWPQLVDTVAKFVAGLPVYAHNASFDAGVWRALDEYFDTSSLPEEFYCSYRTAKRIVPGLENYKLPTVARECAPGFKLDHHRAGSDAEACALIVAELQRRSR</sequence>
<reference evidence="2 3" key="1">
    <citation type="submission" date="2014-07" db="EMBL/GenBank/DDBJ databases">
        <title>Complete genome sequence of Corynebacterium atypicum DSM 44849: identifiction of the mycolic acid biosynthesis genes.</title>
        <authorList>
            <person name="Tippelt A."/>
            <person name="Mollmann S."/>
            <person name="Albersmeier A."/>
            <person name="Jaenicke S."/>
            <person name="Ruckert C."/>
            <person name="Tauch A."/>
        </authorList>
    </citation>
    <scope>NUCLEOTIDE SEQUENCE [LARGE SCALE GENOMIC DNA]</scope>
    <source>
        <strain evidence="2 3">R2070</strain>
    </source>
</reference>
<protein>
    <submittedName>
        <fullName evidence="2">DNA polymerase III subunit epsilon</fullName>
    </submittedName>
</protein>
<dbReference type="Pfam" id="PF00929">
    <property type="entry name" value="RNase_T"/>
    <property type="match status" value="1"/>
</dbReference>
<dbReference type="RefSeq" id="WP_084168336.1">
    <property type="nucleotide sequence ID" value="NZ_CP008944.1"/>
</dbReference>
<gene>
    <name evidence="2" type="ORF">CATYP_07050</name>
</gene>
<evidence type="ECO:0000313" key="3">
    <source>
        <dbReference type="Proteomes" id="UP000028504"/>
    </source>
</evidence>
<evidence type="ECO:0000259" key="1">
    <source>
        <dbReference type="SMART" id="SM00479"/>
    </source>
</evidence>
<evidence type="ECO:0000313" key="2">
    <source>
        <dbReference type="EMBL" id="AIG64388.1"/>
    </source>
</evidence>
<name>A0ABN4DD92_9CORY</name>
<dbReference type="Proteomes" id="UP000028504">
    <property type="component" value="Chromosome"/>
</dbReference>
<dbReference type="InterPro" id="IPR036397">
    <property type="entry name" value="RNaseH_sf"/>
</dbReference>
<feature type="domain" description="Exonuclease" evidence="1">
    <location>
        <begin position="42"/>
        <end position="208"/>
    </location>
</feature>
<dbReference type="SUPFAM" id="SSF53098">
    <property type="entry name" value="Ribonuclease H-like"/>
    <property type="match status" value="1"/>
</dbReference>
<dbReference type="SMART" id="SM00479">
    <property type="entry name" value="EXOIII"/>
    <property type="match status" value="1"/>
</dbReference>
<dbReference type="Gene3D" id="3.30.420.10">
    <property type="entry name" value="Ribonuclease H-like superfamily/Ribonuclease H"/>
    <property type="match status" value="1"/>
</dbReference>
<dbReference type="PANTHER" id="PTHR30231:SF42">
    <property type="entry name" value="EXONUCLEASE"/>
    <property type="match status" value="1"/>
</dbReference>